<dbReference type="EMBL" id="AP025564">
    <property type="protein sequence ID" value="BDE96551.1"/>
    <property type="molecule type" value="Genomic_DNA"/>
</dbReference>
<sequence length="499" mass="53519">MESPEGKGSATEQVSLFEKVPEDKKIGWTGVAAILSGVVSSLTKLMGGGIVAYYAGCYFGLGAAAIMFALSVFLTFFVGRISLREGLPSNVTSRLYVFGTKGSALDSLIWIFLLVGTLAIGTVQLGNAIIYYFGWTDEIVKHVLYLAISAAWVLMSLFGMKFIARFNMVFVVLLFLALLFVTASIAQDGHLVDALTHGVLIPHVGQLEGFAYAVNYSIMTSGLMALFSSDFTRFVKRERDMAAISVVGSVFAVLTYVFGALLAYYGFNVSYEYFLGQGLDEVAAANAAITNPGITFVLSLGLVGLVIICLSQLKVETSNSISSSNAISNLFDSLFGIKLKWPAAVAAVNLIGLVFIFGNILDRVNSFMGIGSILTMSWCFLLITDYYIVRGGLKIGTRGIVSLKYIEAVNWRGVSTIVIVTLVAGTLYATGNLAVPFLLVAPMTVALYTALSLVFRKRVVAQDRTMRAKECADPELAEEVARVSAGEHPGASPDAYAGL</sequence>
<dbReference type="InterPro" id="IPR030191">
    <property type="entry name" value="CodB"/>
</dbReference>
<keyword evidence="1" id="KW-0472">Membrane</keyword>
<feature type="transmembrane region" description="Helical" evidence="1">
    <location>
        <begin position="367"/>
        <end position="388"/>
    </location>
</feature>
<keyword evidence="1" id="KW-1133">Transmembrane helix</keyword>
<name>A0ABM7WJM3_9ACTN</name>
<proteinExistence type="predicted"/>
<reference evidence="2 3" key="1">
    <citation type="submission" date="2022-01" db="EMBL/GenBank/DDBJ databases">
        <title>Novel bile acid biosynthetic pathways are enriched in the microbiome of centenarians.</title>
        <authorList>
            <person name="Sato Y."/>
            <person name="Atarashi K."/>
            <person name="Plichta R.D."/>
            <person name="Arai Y."/>
            <person name="Sasajima S."/>
            <person name="Kearney M.S."/>
            <person name="Suda W."/>
            <person name="Takeshita K."/>
            <person name="Sasaki T."/>
            <person name="Okamoto S."/>
            <person name="Skelly N.A."/>
            <person name="Okamura Y."/>
            <person name="Vlamakis H."/>
            <person name="Li Y."/>
            <person name="Tanoue T."/>
            <person name="Takei H."/>
            <person name="Nittono H."/>
            <person name="Narushima S."/>
            <person name="Irie J."/>
            <person name="Itoh H."/>
            <person name="Moriya K."/>
            <person name="Sugiura Y."/>
            <person name="Suematsu M."/>
            <person name="Moritoki N."/>
            <person name="Shibata S."/>
            <person name="Littman R.D."/>
            <person name="Fischbach A.M."/>
            <person name="Uwamino Y."/>
            <person name="Inoue T."/>
            <person name="Honda A."/>
            <person name="Hattori M."/>
            <person name="Murai T."/>
            <person name="Xavier J.R."/>
            <person name="Hirose N."/>
            <person name="Honda K."/>
        </authorList>
    </citation>
    <scope>NUCLEOTIDE SEQUENCE [LARGE SCALE GENOMIC DNA]</scope>
    <source>
        <strain evidence="2 3">CE91-St30</strain>
    </source>
</reference>
<evidence type="ECO:0000256" key="1">
    <source>
        <dbReference type="SAM" id="Phobius"/>
    </source>
</evidence>
<feature type="transmembrane region" description="Helical" evidence="1">
    <location>
        <begin position="409"/>
        <end position="429"/>
    </location>
</feature>
<evidence type="ECO:0008006" key="4">
    <source>
        <dbReference type="Google" id="ProtNLM"/>
    </source>
</evidence>
<keyword evidence="3" id="KW-1185">Reference proteome</keyword>
<evidence type="ECO:0000313" key="3">
    <source>
        <dbReference type="Proteomes" id="UP001320544"/>
    </source>
</evidence>
<feature type="transmembrane region" description="Helical" evidence="1">
    <location>
        <begin position="108"/>
        <end position="133"/>
    </location>
</feature>
<dbReference type="Gene3D" id="1.10.4160.10">
    <property type="entry name" value="Hydantoin permease"/>
    <property type="match status" value="1"/>
</dbReference>
<evidence type="ECO:0000313" key="2">
    <source>
        <dbReference type="EMBL" id="BDE96551.1"/>
    </source>
</evidence>
<feature type="transmembrane region" description="Helical" evidence="1">
    <location>
        <begin position="210"/>
        <end position="229"/>
    </location>
</feature>
<feature type="transmembrane region" description="Helical" evidence="1">
    <location>
        <begin position="52"/>
        <end position="78"/>
    </location>
</feature>
<keyword evidence="1" id="KW-0812">Transmembrane</keyword>
<feature type="transmembrane region" description="Helical" evidence="1">
    <location>
        <begin position="166"/>
        <end position="186"/>
    </location>
</feature>
<gene>
    <name evidence="2" type="ORF">CE91St30_18840</name>
</gene>
<feature type="transmembrane region" description="Helical" evidence="1">
    <location>
        <begin position="241"/>
        <end position="267"/>
    </location>
</feature>
<accession>A0ABM7WJM3</accession>
<dbReference type="PANTHER" id="PTHR30569">
    <property type="entry name" value="CYTOSINE TRANSPORTER CODB"/>
    <property type="match status" value="1"/>
</dbReference>
<feature type="transmembrane region" description="Helical" evidence="1">
    <location>
        <begin position="435"/>
        <end position="455"/>
    </location>
</feature>
<feature type="transmembrane region" description="Helical" evidence="1">
    <location>
        <begin position="287"/>
        <end position="310"/>
    </location>
</feature>
<dbReference type="Proteomes" id="UP001320544">
    <property type="component" value="Chromosome"/>
</dbReference>
<dbReference type="RefSeq" id="WP_244385816.1">
    <property type="nucleotide sequence ID" value="NZ_AP025564.1"/>
</dbReference>
<feature type="transmembrane region" description="Helical" evidence="1">
    <location>
        <begin position="139"/>
        <end position="159"/>
    </location>
</feature>
<feature type="transmembrane region" description="Helical" evidence="1">
    <location>
        <begin position="341"/>
        <end position="361"/>
    </location>
</feature>
<organism evidence="2 3">
    <name type="scientific">Raoultibacter timonensis</name>
    <dbReference type="NCBI Taxonomy" id="1907662"/>
    <lineage>
        <taxon>Bacteria</taxon>
        <taxon>Bacillati</taxon>
        <taxon>Actinomycetota</taxon>
        <taxon>Coriobacteriia</taxon>
        <taxon>Eggerthellales</taxon>
        <taxon>Eggerthellaceae</taxon>
        <taxon>Raoultibacter</taxon>
    </lineage>
</organism>
<dbReference type="PANTHER" id="PTHR30569:SF0">
    <property type="entry name" value="CYTOSINE PERMEASE"/>
    <property type="match status" value="1"/>
</dbReference>
<protein>
    <recommendedName>
        <fullName evidence="4">Purine-cytosine permease-like protein</fullName>
    </recommendedName>
</protein>